<reference evidence="2" key="1">
    <citation type="journal article" date="2019" name="Gigascience">
        <title>De novo genome assembly of the endangered Acer yangbiense, a plant species with extremely small populations endemic to Yunnan Province, China.</title>
        <authorList>
            <person name="Yang J."/>
            <person name="Wariss H.M."/>
            <person name="Tao L."/>
            <person name="Zhang R."/>
            <person name="Yun Q."/>
            <person name="Hollingsworth P."/>
            <person name="Dao Z."/>
            <person name="Luo G."/>
            <person name="Guo H."/>
            <person name="Ma Y."/>
            <person name="Sun W."/>
        </authorList>
    </citation>
    <scope>NUCLEOTIDE SEQUENCE [LARGE SCALE GENOMIC DNA]</scope>
    <source>
        <strain evidence="2">cv. Malutang</strain>
    </source>
</reference>
<comment type="caution">
    <text evidence="1">The sequence shown here is derived from an EMBL/GenBank/DDBJ whole genome shotgun (WGS) entry which is preliminary data.</text>
</comment>
<gene>
    <name evidence="1" type="ORF">EZV62_002917</name>
</gene>
<name>A0A5C7IYY3_9ROSI</name>
<accession>A0A5C7IYY3</accession>
<sequence>MGSDMSMPVEEEAAKTVEIGIALGFEFSEVEDEELASTMLKILLDKLKELRGRIEKCLVAVLRIGVVCSLEMTDVMAKLSVIREKFLETPCL</sequence>
<evidence type="ECO:0000313" key="1">
    <source>
        <dbReference type="EMBL" id="TXG74338.1"/>
    </source>
</evidence>
<protein>
    <submittedName>
        <fullName evidence="1">Uncharacterized protein</fullName>
    </submittedName>
</protein>
<dbReference type="OrthoDB" id="1103805at2759"/>
<dbReference type="Proteomes" id="UP000323000">
    <property type="component" value="Chromosome 1"/>
</dbReference>
<dbReference type="EMBL" id="VAHF01000001">
    <property type="protein sequence ID" value="TXG74338.1"/>
    <property type="molecule type" value="Genomic_DNA"/>
</dbReference>
<evidence type="ECO:0000313" key="2">
    <source>
        <dbReference type="Proteomes" id="UP000323000"/>
    </source>
</evidence>
<proteinExistence type="predicted"/>
<organism evidence="1 2">
    <name type="scientific">Acer yangbiense</name>
    <dbReference type="NCBI Taxonomy" id="1000413"/>
    <lineage>
        <taxon>Eukaryota</taxon>
        <taxon>Viridiplantae</taxon>
        <taxon>Streptophyta</taxon>
        <taxon>Embryophyta</taxon>
        <taxon>Tracheophyta</taxon>
        <taxon>Spermatophyta</taxon>
        <taxon>Magnoliopsida</taxon>
        <taxon>eudicotyledons</taxon>
        <taxon>Gunneridae</taxon>
        <taxon>Pentapetalae</taxon>
        <taxon>rosids</taxon>
        <taxon>malvids</taxon>
        <taxon>Sapindales</taxon>
        <taxon>Sapindaceae</taxon>
        <taxon>Hippocastanoideae</taxon>
        <taxon>Acereae</taxon>
        <taxon>Acer</taxon>
    </lineage>
</organism>
<dbReference type="AlphaFoldDB" id="A0A5C7IYY3"/>
<keyword evidence="2" id="KW-1185">Reference proteome</keyword>